<keyword evidence="2" id="KW-1185">Reference proteome</keyword>
<comment type="caution">
    <text evidence="1">The sequence shown here is derived from an EMBL/GenBank/DDBJ whole genome shotgun (WGS) entry which is preliminary data.</text>
</comment>
<gene>
    <name evidence="1" type="primary">g10059</name>
    <name evidence="1" type="ORF">VP750_LOCUS9052</name>
</gene>
<dbReference type="Pfam" id="PF01237">
    <property type="entry name" value="Oxysterol_BP"/>
    <property type="match status" value="1"/>
</dbReference>
<accession>A0ABP1G4K5</accession>
<proteinExistence type="predicted"/>
<dbReference type="InterPro" id="IPR037239">
    <property type="entry name" value="OSBP_sf"/>
</dbReference>
<sequence>MAGPSKAPQPAWVVEEPPVTTRRGALPDPQEVCKPFSLWAALKGLIGKDILDAPLPIGQYCPLTELQFRCDELECTRLLDQAAQLPKESMERLLLVAAFAQSGFAAGLRPYKCLNPVAGETFELVRPEQGMRCVLESVHHDYSRGCRIINAWHAEGAQWVLTGEDEPKVSFWGSSLDMHLNWTDNLTFSDGETFSWRKGTSNCGGLITGNLVVNHKGNLDVHAHDMGVTMRMAFKEPGMFGKRGSKHELSGHLVDSNNKKMAGPTISGNFDGTLTAHLEDGSQRKLWEKQYPPTGPGRFTFSEWTASLNELAQGQRGRLPPTDARFRPDVRAIEEGRFSEAESIKKELTDRVHRKVVDAHKAGQPLQPRWFELKTPDCLTSSLANGTEQRYRFKGEYWQARKTGDWANVPDIYEAHH</sequence>
<dbReference type="InterPro" id="IPR000648">
    <property type="entry name" value="Oxysterol-bd"/>
</dbReference>
<name>A0ABP1G4K5_9CHLO</name>
<dbReference type="SUPFAM" id="SSF144000">
    <property type="entry name" value="Oxysterol-binding protein-like"/>
    <property type="match status" value="1"/>
</dbReference>
<dbReference type="Gene3D" id="2.40.160.120">
    <property type="match status" value="1"/>
</dbReference>
<evidence type="ECO:0000313" key="2">
    <source>
        <dbReference type="Proteomes" id="UP001497392"/>
    </source>
</evidence>
<evidence type="ECO:0000313" key="1">
    <source>
        <dbReference type="EMBL" id="CAL5227146.1"/>
    </source>
</evidence>
<dbReference type="PANTHER" id="PTHR10972">
    <property type="entry name" value="OXYSTEROL-BINDING PROTEIN-RELATED"/>
    <property type="match status" value="1"/>
</dbReference>
<dbReference type="EMBL" id="CAXHTA020000017">
    <property type="protein sequence ID" value="CAL5227146.1"/>
    <property type="molecule type" value="Genomic_DNA"/>
</dbReference>
<organism evidence="1 2">
    <name type="scientific">Coccomyxa viridis</name>
    <dbReference type="NCBI Taxonomy" id="1274662"/>
    <lineage>
        <taxon>Eukaryota</taxon>
        <taxon>Viridiplantae</taxon>
        <taxon>Chlorophyta</taxon>
        <taxon>core chlorophytes</taxon>
        <taxon>Trebouxiophyceae</taxon>
        <taxon>Trebouxiophyceae incertae sedis</taxon>
        <taxon>Coccomyxaceae</taxon>
        <taxon>Coccomyxa</taxon>
    </lineage>
</organism>
<dbReference type="Proteomes" id="UP001497392">
    <property type="component" value="Unassembled WGS sequence"/>
</dbReference>
<reference evidence="1 2" key="1">
    <citation type="submission" date="2024-06" db="EMBL/GenBank/DDBJ databases">
        <authorList>
            <person name="Kraege A."/>
            <person name="Thomma B."/>
        </authorList>
    </citation>
    <scope>NUCLEOTIDE SEQUENCE [LARGE SCALE GENOMIC DNA]</scope>
</reference>
<protein>
    <submittedName>
        <fullName evidence="1">G10059 protein</fullName>
    </submittedName>
</protein>